<organism evidence="1 2">
    <name type="scientific">Nocardioides flavescens</name>
    <dbReference type="NCBI Taxonomy" id="2691959"/>
    <lineage>
        <taxon>Bacteria</taxon>
        <taxon>Bacillati</taxon>
        <taxon>Actinomycetota</taxon>
        <taxon>Actinomycetes</taxon>
        <taxon>Propionibacteriales</taxon>
        <taxon>Nocardioidaceae</taxon>
        <taxon>Nocardioides</taxon>
    </lineage>
</organism>
<evidence type="ECO:0000313" key="1">
    <source>
        <dbReference type="EMBL" id="MXG89192.1"/>
    </source>
</evidence>
<dbReference type="EMBL" id="WUEK01000003">
    <property type="protein sequence ID" value="MXG89192.1"/>
    <property type="molecule type" value="Genomic_DNA"/>
</dbReference>
<accession>A0A6L7EZT6</accession>
<sequence length="183" mass="19249">MAAPLSTPVSPPTSPPMVAIRIVAQYDAPQGEQVRRVDLQLTGSRAVALEDGGATEFETAQLWPFVQELLPPLDVMRADPAGRRAPQQPRRPGEGWAQQCVAAVTIATAAAPQGTATTDPEVVTRSWFATGESTGGEALWSATPTPQGTDVREEPLGALADTLVWDVTGALEVLVRRAEGVAS</sequence>
<protein>
    <submittedName>
        <fullName evidence="1">Uncharacterized protein</fullName>
    </submittedName>
</protein>
<proteinExistence type="predicted"/>
<dbReference type="AlphaFoldDB" id="A0A6L7EZT6"/>
<keyword evidence="2" id="KW-1185">Reference proteome</keyword>
<dbReference type="RefSeq" id="WP_160876345.1">
    <property type="nucleotide sequence ID" value="NZ_WUEK01000003.1"/>
</dbReference>
<comment type="caution">
    <text evidence="1">The sequence shown here is derived from an EMBL/GenBank/DDBJ whole genome shotgun (WGS) entry which is preliminary data.</text>
</comment>
<name>A0A6L7EZT6_9ACTN</name>
<gene>
    <name evidence="1" type="ORF">GRQ65_06480</name>
</gene>
<reference evidence="1 2" key="1">
    <citation type="submission" date="2019-12" db="EMBL/GenBank/DDBJ databases">
        <authorList>
            <person name="Kun Z."/>
        </authorList>
    </citation>
    <scope>NUCLEOTIDE SEQUENCE [LARGE SCALE GENOMIC DNA]</scope>
    <source>
        <strain evidence="1 2">YIM 123512</strain>
    </source>
</reference>
<evidence type="ECO:0000313" key="2">
    <source>
        <dbReference type="Proteomes" id="UP000473325"/>
    </source>
</evidence>
<dbReference type="Proteomes" id="UP000473325">
    <property type="component" value="Unassembled WGS sequence"/>
</dbReference>